<dbReference type="EMBL" id="QGNW01001866">
    <property type="protein sequence ID" value="RVW29006.1"/>
    <property type="molecule type" value="Genomic_DNA"/>
</dbReference>
<accession>A0A438D0N1</accession>
<dbReference type="AlphaFoldDB" id="A0A438D0N1"/>
<gene>
    <name evidence="1" type="ORF">CK203_088913</name>
</gene>
<protein>
    <submittedName>
        <fullName evidence="1">Uncharacterized protein</fullName>
    </submittedName>
</protein>
<evidence type="ECO:0000313" key="2">
    <source>
        <dbReference type="Proteomes" id="UP000288805"/>
    </source>
</evidence>
<organism evidence="1 2">
    <name type="scientific">Vitis vinifera</name>
    <name type="common">Grape</name>
    <dbReference type="NCBI Taxonomy" id="29760"/>
    <lineage>
        <taxon>Eukaryota</taxon>
        <taxon>Viridiplantae</taxon>
        <taxon>Streptophyta</taxon>
        <taxon>Embryophyta</taxon>
        <taxon>Tracheophyta</taxon>
        <taxon>Spermatophyta</taxon>
        <taxon>Magnoliopsida</taxon>
        <taxon>eudicotyledons</taxon>
        <taxon>Gunneridae</taxon>
        <taxon>Pentapetalae</taxon>
        <taxon>rosids</taxon>
        <taxon>Vitales</taxon>
        <taxon>Vitaceae</taxon>
        <taxon>Viteae</taxon>
        <taxon>Vitis</taxon>
    </lineage>
</organism>
<dbReference type="Proteomes" id="UP000288805">
    <property type="component" value="Unassembled WGS sequence"/>
</dbReference>
<name>A0A438D0N1_VITVI</name>
<proteinExistence type="predicted"/>
<evidence type="ECO:0000313" key="1">
    <source>
        <dbReference type="EMBL" id="RVW29006.1"/>
    </source>
</evidence>
<comment type="caution">
    <text evidence="1">The sequence shown here is derived from an EMBL/GenBank/DDBJ whole genome shotgun (WGS) entry which is preliminary data.</text>
</comment>
<reference evidence="1 2" key="1">
    <citation type="journal article" date="2018" name="PLoS Genet.">
        <title>Population sequencing reveals clonal diversity and ancestral inbreeding in the grapevine cultivar Chardonnay.</title>
        <authorList>
            <person name="Roach M.J."/>
            <person name="Johnson D.L."/>
            <person name="Bohlmann J."/>
            <person name="van Vuuren H.J."/>
            <person name="Jones S.J."/>
            <person name="Pretorius I.S."/>
            <person name="Schmidt S.A."/>
            <person name="Borneman A.R."/>
        </authorList>
    </citation>
    <scope>NUCLEOTIDE SEQUENCE [LARGE SCALE GENOMIC DNA]</scope>
    <source>
        <strain evidence="2">cv. Chardonnay</strain>
        <tissue evidence="1">Leaf</tissue>
    </source>
</reference>
<sequence>MKLNPTKCAFDVNAGTFLGFMVTQMGIEVNPANKGARFIDKMRPLDSCPIGVSADSCPAGAP</sequence>